<comment type="catalytic activity">
    <reaction evidence="4">
        <text>[thioredoxin]-disulfide + sulfite + AMP + 2 H(+) = adenosine 5'-phosphosulfate + [thioredoxin]-dithiol</text>
        <dbReference type="Rhea" id="RHEA:21976"/>
        <dbReference type="Rhea" id="RHEA-COMP:10698"/>
        <dbReference type="Rhea" id="RHEA-COMP:10700"/>
        <dbReference type="ChEBI" id="CHEBI:15378"/>
        <dbReference type="ChEBI" id="CHEBI:17359"/>
        <dbReference type="ChEBI" id="CHEBI:29950"/>
        <dbReference type="ChEBI" id="CHEBI:50058"/>
        <dbReference type="ChEBI" id="CHEBI:58243"/>
        <dbReference type="ChEBI" id="CHEBI:456215"/>
        <dbReference type="EC" id="1.8.4.10"/>
    </reaction>
</comment>
<organism evidence="6 7">
    <name type="scientific">Roseivivax halodurans JCM 10272</name>
    <dbReference type="NCBI Taxonomy" id="1449350"/>
    <lineage>
        <taxon>Bacteria</taxon>
        <taxon>Pseudomonadati</taxon>
        <taxon>Pseudomonadota</taxon>
        <taxon>Alphaproteobacteria</taxon>
        <taxon>Rhodobacterales</taxon>
        <taxon>Roseobacteraceae</taxon>
        <taxon>Roseivivax</taxon>
    </lineage>
</organism>
<dbReference type="AlphaFoldDB" id="X7EE47"/>
<dbReference type="EMBL" id="JALZ01000025">
    <property type="protein sequence ID" value="ETX13461.1"/>
    <property type="molecule type" value="Genomic_DNA"/>
</dbReference>
<keyword evidence="4" id="KW-0963">Cytoplasm</keyword>
<dbReference type="InterPro" id="IPR014729">
    <property type="entry name" value="Rossmann-like_a/b/a_fold"/>
</dbReference>
<dbReference type="HAMAP" id="MF_00063">
    <property type="entry name" value="CysH"/>
    <property type="match status" value="1"/>
</dbReference>
<dbReference type="GO" id="GO:0070814">
    <property type="term" value="P:hydrogen sulfide biosynthetic process"/>
    <property type="evidence" value="ECO:0007669"/>
    <property type="project" value="UniProtKB-UniRule"/>
</dbReference>
<dbReference type="PANTHER" id="PTHR46509:SF1">
    <property type="entry name" value="PHOSPHOADENOSINE PHOSPHOSULFATE REDUCTASE"/>
    <property type="match status" value="1"/>
</dbReference>
<dbReference type="Pfam" id="PF01507">
    <property type="entry name" value="PAPS_reduct"/>
    <property type="match status" value="1"/>
</dbReference>
<dbReference type="Proteomes" id="UP000022447">
    <property type="component" value="Unassembled WGS sequence"/>
</dbReference>
<comment type="function">
    <text evidence="4">Catalyzes the formation of sulfite from adenosine 5'-phosphosulfate (APS) using thioredoxin as an electron donor.</text>
</comment>
<keyword evidence="7" id="KW-1185">Reference proteome</keyword>
<dbReference type="GO" id="GO:0005737">
    <property type="term" value="C:cytoplasm"/>
    <property type="evidence" value="ECO:0007669"/>
    <property type="project" value="UniProtKB-SubCell"/>
</dbReference>
<dbReference type="PATRIC" id="fig|1449350.3.peg.3353"/>
<dbReference type="GO" id="GO:0019379">
    <property type="term" value="P:sulfate assimilation, phosphoadenylyl sulfate reduction by phosphoadenylyl-sulfate reductase (thioredoxin)"/>
    <property type="evidence" value="ECO:0007669"/>
    <property type="project" value="UniProtKB-UniRule"/>
</dbReference>
<keyword evidence="4" id="KW-0411">Iron-sulfur</keyword>
<dbReference type="SUPFAM" id="SSF52402">
    <property type="entry name" value="Adenine nucleotide alpha hydrolases-like"/>
    <property type="match status" value="1"/>
</dbReference>
<feature type="binding site" evidence="4">
    <location>
        <position position="203"/>
    </location>
    <ligand>
        <name>[4Fe-4S] cluster</name>
        <dbReference type="ChEBI" id="CHEBI:49883"/>
    </ligand>
</feature>
<evidence type="ECO:0000256" key="2">
    <source>
        <dbReference type="ARBA" id="ARBA00023002"/>
    </source>
</evidence>
<feature type="domain" description="Phosphoadenosine phosphosulphate reductase" evidence="5">
    <location>
        <begin position="42"/>
        <end position="208"/>
    </location>
</feature>
<gene>
    <name evidence="4" type="primary">cysH</name>
    <name evidence="6" type="ORF">OCH239_10115</name>
</gene>
<comment type="similarity">
    <text evidence="1 4">Belongs to the PAPS reductase family. CysH subfamily.</text>
</comment>
<comment type="subcellular location">
    <subcellularLocation>
        <location evidence="4">Cytoplasm</location>
    </subcellularLocation>
</comment>
<evidence type="ECO:0000313" key="7">
    <source>
        <dbReference type="Proteomes" id="UP000022447"/>
    </source>
</evidence>
<dbReference type="GO" id="GO:0051539">
    <property type="term" value="F:4 iron, 4 sulfur cluster binding"/>
    <property type="evidence" value="ECO:0007669"/>
    <property type="project" value="UniProtKB-UniRule"/>
</dbReference>
<proteinExistence type="inferred from homology"/>
<dbReference type="STRING" id="1449350.OCH239_10115"/>
<evidence type="ECO:0000256" key="4">
    <source>
        <dbReference type="HAMAP-Rule" id="MF_00063"/>
    </source>
</evidence>
<keyword evidence="2 4" id="KW-0560">Oxidoreductase</keyword>
<dbReference type="PANTHER" id="PTHR46509">
    <property type="entry name" value="PHOSPHOADENOSINE PHOSPHOSULFATE REDUCTASE"/>
    <property type="match status" value="1"/>
</dbReference>
<dbReference type="eggNOG" id="COG0175">
    <property type="taxonomic scope" value="Bacteria"/>
</dbReference>
<protein>
    <recommendedName>
        <fullName evidence="4">Adenosine 5'-phosphosulfate reductase</fullName>
        <shortName evidence="4">APS reductase</shortName>
        <ecNumber evidence="4">1.8.4.10</ecNumber>
    </recommendedName>
    <alternativeName>
        <fullName evidence="4">5'-adenylylsulfate reductase</fullName>
    </alternativeName>
    <alternativeName>
        <fullName evidence="4">Thioredoxin-dependent 5'-adenylylsulfate reductase</fullName>
    </alternativeName>
</protein>
<evidence type="ECO:0000256" key="1">
    <source>
        <dbReference type="ARBA" id="ARBA00009732"/>
    </source>
</evidence>
<accession>X7EE47</accession>
<feature type="binding site" evidence="4">
    <location>
        <position position="123"/>
    </location>
    <ligand>
        <name>[4Fe-4S] cluster</name>
        <dbReference type="ChEBI" id="CHEBI:49883"/>
    </ligand>
</feature>
<evidence type="ECO:0000259" key="5">
    <source>
        <dbReference type="Pfam" id="PF01507"/>
    </source>
</evidence>
<name>X7EE47_9RHOB</name>
<keyword evidence="4" id="KW-0479">Metal-binding</keyword>
<dbReference type="GO" id="GO:0004604">
    <property type="term" value="F:phosphoadenylyl-sulfate reductase (thioredoxin) activity"/>
    <property type="evidence" value="ECO:0007669"/>
    <property type="project" value="UniProtKB-UniRule"/>
</dbReference>
<feature type="binding site" evidence="4">
    <location>
        <position position="122"/>
    </location>
    <ligand>
        <name>[4Fe-4S] cluster</name>
        <dbReference type="ChEBI" id="CHEBI:49883"/>
    </ligand>
</feature>
<dbReference type="RefSeq" id="WP_037265015.1">
    <property type="nucleotide sequence ID" value="NZ_JALZ01000025.1"/>
</dbReference>
<comment type="pathway">
    <text evidence="3 4">Sulfur metabolism; hydrogen sulfide biosynthesis; sulfite from sulfate.</text>
</comment>
<keyword evidence="4" id="KW-0408">Iron</keyword>
<feature type="active site" description="Nucleophile; cysteine thiosulfonate intermediate" evidence="4">
    <location>
        <position position="230"/>
    </location>
</feature>
<dbReference type="EC" id="1.8.4.10" evidence="4"/>
<evidence type="ECO:0000256" key="3">
    <source>
        <dbReference type="ARBA" id="ARBA00024327"/>
    </source>
</evidence>
<dbReference type="InterPro" id="IPR004511">
    <property type="entry name" value="PAPS/APS_Rdtase"/>
</dbReference>
<dbReference type="InterPro" id="IPR002500">
    <property type="entry name" value="PAPS_reduct_dom"/>
</dbReference>
<comment type="cofactor">
    <cofactor evidence="4">
        <name>[4Fe-4S] cluster</name>
        <dbReference type="ChEBI" id="CHEBI:49883"/>
    </cofactor>
    <text evidence="4">Binds 1 [4Fe-4S] cluster per subunit.</text>
</comment>
<dbReference type="NCBIfam" id="NF002537">
    <property type="entry name" value="PRK02090.1"/>
    <property type="match status" value="1"/>
</dbReference>
<feature type="binding site" evidence="4">
    <location>
        <position position="206"/>
    </location>
    <ligand>
        <name>[4Fe-4S] cluster</name>
        <dbReference type="ChEBI" id="CHEBI:49883"/>
    </ligand>
</feature>
<sequence>MSDSWPPGGVDPLIESLAADHGIDAGRPDVETLLRDPRLGRVAVVSSFGADSIALLHYISRVRTDWPVLFLETGKHFRETLDYVDAVSERLGLKVEKLQPSFQTLEEEDPDGTLWSAFPDYCCQIRKVFPLQDALEGYDTWISGRKRFQAATRHALPLLERDGEHLKINPFAMWSEENISGYIDRLYLPRHPLVAEGYPSIGCANCTRRVAEGEDPRAGRWAHVPDKTECGIHLGPDGKFRRR</sequence>
<reference evidence="6 7" key="1">
    <citation type="submission" date="2014-01" db="EMBL/GenBank/DDBJ databases">
        <title>Roseivivax halodurans JCM 10272 Genome Sequencing.</title>
        <authorList>
            <person name="Lai Q."/>
            <person name="Li G."/>
            <person name="Shao Z."/>
        </authorList>
    </citation>
    <scope>NUCLEOTIDE SEQUENCE [LARGE SCALE GENOMIC DNA]</scope>
    <source>
        <strain evidence="6 7">JCM 10272</strain>
    </source>
</reference>
<dbReference type="GO" id="GO:0043866">
    <property type="term" value="F:adenylyl-sulfate reductase (thioredoxin) activity"/>
    <property type="evidence" value="ECO:0007669"/>
    <property type="project" value="UniProtKB-EC"/>
</dbReference>
<dbReference type="GO" id="GO:0046872">
    <property type="term" value="F:metal ion binding"/>
    <property type="evidence" value="ECO:0007669"/>
    <property type="project" value="UniProtKB-KW"/>
</dbReference>
<evidence type="ECO:0000313" key="6">
    <source>
        <dbReference type="EMBL" id="ETX13461.1"/>
    </source>
</evidence>
<dbReference type="Gene3D" id="3.40.50.620">
    <property type="entry name" value="HUPs"/>
    <property type="match status" value="1"/>
</dbReference>
<comment type="caution">
    <text evidence="6">The sequence shown here is derived from an EMBL/GenBank/DDBJ whole genome shotgun (WGS) entry which is preliminary data.</text>
</comment>